<dbReference type="Proteomes" id="UP000438914">
    <property type="component" value="Unassembled WGS sequence"/>
</dbReference>
<gene>
    <name evidence="3" type="ORF">FYJ73_13645</name>
</gene>
<dbReference type="PROSITE" id="PS00018">
    <property type="entry name" value="EF_HAND_1"/>
    <property type="match status" value="1"/>
</dbReference>
<feature type="region of interest" description="Disordered" evidence="1">
    <location>
        <begin position="75"/>
        <end position="172"/>
    </location>
</feature>
<dbReference type="InterPro" id="IPR018247">
    <property type="entry name" value="EF_Hand_1_Ca_BS"/>
</dbReference>
<feature type="compositionally biased region" description="Polar residues" evidence="1">
    <location>
        <begin position="108"/>
        <end position="128"/>
    </location>
</feature>
<evidence type="ECO:0008006" key="5">
    <source>
        <dbReference type="Google" id="ProtNLM"/>
    </source>
</evidence>
<keyword evidence="2" id="KW-0732">Signal</keyword>
<sequence>MKKTFLLFICMSALLYSCDSYTGAGAFSGAQIGSILGSAIGGISGGPRGSDIGTIVGMASGAAVGAAVGQAADQRQAQRVSDIPHRRSVERDRAPYQDRYGQLVVPGNGSQYSDLSSNQESVSDSANYGSGFDGSNNHDDRIYDFQSSDYTGNYSARQPQTTLPEHSSVEHLTKGLTYTPSLDIRNARFIDDNEDGTIQRGELCKIIFEVYNVGNIAVTDVVPTVIETSGNKHIYISPNMHVERIDPGKGIRYTAIITSDNGLRNGTVRFCVSVVQGNRNISKVSEFNIPTSKVYASAR</sequence>
<evidence type="ECO:0000313" key="4">
    <source>
        <dbReference type="Proteomes" id="UP000438914"/>
    </source>
</evidence>
<reference evidence="3 4" key="1">
    <citation type="submission" date="2019-08" db="EMBL/GenBank/DDBJ databases">
        <title>In-depth cultivation of the pig gut microbiome towards novel bacterial diversity and tailored functional studies.</title>
        <authorList>
            <person name="Wylensek D."/>
            <person name="Hitch T.C.A."/>
            <person name="Clavel T."/>
        </authorList>
    </citation>
    <scope>NUCLEOTIDE SEQUENCE [LARGE SCALE GENOMIC DNA]</scope>
    <source>
        <strain evidence="3 4">LKV-178-WT-2A</strain>
    </source>
</reference>
<feature type="signal peptide" evidence="2">
    <location>
        <begin position="1"/>
        <end position="22"/>
    </location>
</feature>
<feature type="chain" id="PRO_5029673516" description="Glycine zipper" evidence="2">
    <location>
        <begin position="23"/>
        <end position="299"/>
    </location>
</feature>
<proteinExistence type="predicted"/>
<name>A0A7K0KIN5_9BACT</name>
<dbReference type="EMBL" id="VUNG01000048">
    <property type="protein sequence ID" value="MST85692.1"/>
    <property type="molecule type" value="Genomic_DNA"/>
</dbReference>
<dbReference type="RefSeq" id="WP_154535281.1">
    <property type="nucleotide sequence ID" value="NZ_VUNG01000048.1"/>
</dbReference>
<evidence type="ECO:0000313" key="3">
    <source>
        <dbReference type="EMBL" id="MST85692.1"/>
    </source>
</evidence>
<evidence type="ECO:0000256" key="1">
    <source>
        <dbReference type="SAM" id="MobiDB-lite"/>
    </source>
</evidence>
<comment type="caution">
    <text evidence="3">The sequence shown here is derived from an EMBL/GenBank/DDBJ whole genome shotgun (WGS) entry which is preliminary data.</text>
</comment>
<keyword evidence="4" id="KW-1185">Reference proteome</keyword>
<organism evidence="3 4">
    <name type="scientific">Hallella mizrahii</name>
    <dbReference type="NCBI Taxonomy" id="2606637"/>
    <lineage>
        <taxon>Bacteria</taxon>
        <taxon>Pseudomonadati</taxon>
        <taxon>Bacteroidota</taxon>
        <taxon>Bacteroidia</taxon>
        <taxon>Bacteroidales</taxon>
        <taxon>Prevotellaceae</taxon>
        <taxon>Hallella</taxon>
    </lineage>
</organism>
<dbReference type="PROSITE" id="PS51257">
    <property type="entry name" value="PROKAR_LIPOPROTEIN"/>
    <property type="match status" value="1"/>
</dbReference>
<feature type="compositionally biased region" description="Polar residues" evidence="1">
    <location>
        <begin position="145"/>
        <end position="165"/>
    </location>
</feature>
<evidence type="ECO:0000256" key="2">
    <source>
        <dbReference type="SAM" id="SignalP"/>
    </source>
</evidence>
<accession>A0A7K0KIN5</accession>
<protein>
    <recommendedName>
        <fullName evidence="5">Glycine zipper</fullName>
    </recommendedName>
</protein>
<dbReference type="AlphaFoldDB" id="A0A7K0KIN5"/>
<feature type="compositionally biased region" description="Basic and acidic residues" evidence="1">
    <location>
        <begin position="82"/>
        <end position="96"/>
    </location>
</feature>